<feature type="region of interest" description="Disordered" evidence="9">
    <location>
        <begin position="488"/>
        <end position="526"/>
    </location>
</feature>
<dbReference type="InterPro" id="IPR050445">
    <property type="entry name" value="Bact_polysacc_biosynth/exp"/>
</dbReference>
<dbReference type="EC" id="2.7.10.2" evidence="2"/>
<comment type="similarity">
    <text evidence="1">Belongs to the CpsD/CapB family.</text>
</comment>
<dbReference type="Gene3D" id="3.40.50.300">
    <property type="entry name" value="P-loop containing nucleotide triphosphate hydrolases"/>
    <property type="match status" value="1"/>
</dbReference>
<comment type="caution">
    <text evidence="12">The sequence shown here is derived from an EMBL/GenBank/DDBJ whole genome shotgun (WGS) entry which is preliminary data.</text>
</comment>
<evidence type="ECO:0000313" key="13">
    <source>
        <dbReference type="Proteomes" id="UP000886890"/>
    </source>
</evidence>
<feature type="transmembrane region" description="Helical" evidence="10">
    <location>
        <begin position="32"/>
        <end position="52"/>
    </location>
</feature>
<dbReference type="NCBIfam" id="TIGR01007">
    <property type="entry name" value="eps_fam"/>
    <property type="match status" value="1"/>
</dbReference>
<name>A0A9D1XD64_9FIRM</name>
<keyword evidence="10" id="KW-0472">Membrane</keyword>
<accession>A0A9D1XD64</accession>
<evidence type="ECO:0000256" key="10">
    <source>
        <dbReference type="SAM" id="Phobius"/>
    </source>
</evidence>
<evidence type="ECO:0000256" key="8">
    <source>
        <dbReference type="ARBA" id="ARBA00051245"/>
    </source>
</evidence>
<keyword evidence="3 12" id="KW-0808">Transferase</keyword>
<dbReference type="InterPro" id="IPR027417">
    <property type="entry name" value="P-loop_NTPase"/>
</dbReference>
<comment type="catalytic activity">
    <reaction evidence="8">
        <text>L-tyrosyl-[protein] + ATP = O-phospho-L-tyrosyl-[protein] + ADP + H(+)</text>
        <dbReference type="Rhea" id="RHEA:10596"/>
        <dbReference type="Rhea" id="RHEA-COMP:10136"/>
        <dbReference type="Rhea" id="RHEA-COMP:20101"/>
        <dbReference type="ChEBI" id="CHEBI:15378"/>
        <dbReference type="ChEBI" id="CHEBI:30616"/>
        <dbReference type="ChEBI" id="CHEBI:46858"/>
        <dbReference type="ChEBI" id="CHEBI:61978"/>
        <dbReference type="ChEBI" id="CHEBI:456216"/>
        <dbReference type="EC" id="2.7.10.2"/>
    </reaction>
</comment>
<dbReference type="PANTHER" id="PTHR32309">
    <property type="entry name" value="TYROSINE-PROTEIN KINASE"/>
    <property type="match status" value="1"/>
</dbReference>
<evidence type="ECO:0000256" key="6">
    <source>
        <dbReference type="ARBA" id="ARBA00022840"/>
    </source>
</evidence>
<organism evidence="12 13">
    <name type="scientific">Candidatus Fusicatenibacter merdavium</name>
    <dbReference type="NCBI Taxonomy" id="2838600"/>
    <lineage>
        <taxon>Bacteria</taxon>
        <taxon>Bacillati</taxon>
        <taxon>Bacillota</taxon>
        <taxon>Clostridia</taxon>
        <taxon>Lachnospirales</taxon>
        <taxon>Lachnospiraceae</taxon>
        <taxon>Fusicatenibacter</taxon>
    </lineage>
</organism>
<keyword evidence="7" id="KW-0829">Tyrosine-protein kinase</keyword>
<evidence type="ECO:0000256" key="2">
    <source>
        <dbReference type="ARBA" id="ARBA00011903"/>
    </source>
</evidence>
<evidence type="ECO:0000256" key="4">
    <source>
        <dbReference type="ARBA" id="ARBA00022741"/>
    </source>
</evidence>
<keyword evidence="4" id="KW-0547">Nucleotide-binding</keyword>
<reference evidence="12" key="2">
    <citation type="submission" date="2021-04" db="EMBL/GenBank/DDBJ databases">
        <authorList>
            <person name="Gilroy R."/>
        </authorList>
    </citation>
    <scope>NUCLEOTIDE SEQUENCE</scope>
    <source>
        <strain evidence="12">CHK183-1962</strain>
    </source>
</reference>
<dbReference type="GO" id="GO:0005886">
    <property type="term" value="C:plasma membrane"/>
    <property type="evidence" value="ECO:0007669"/>
    <property type="project" value="TreeGrafter"/>
</dbReference>
<sequence>MRKEETNEYTDELEKIDLFSYFYEFMKALRKFFWLVLLVLVLCTAGGCLWSWRSYRPMYEAYTSFVVTSSGQTYNSSYYDNTTAEQLGKTFPYILTSGVLMDVVREDLGYSFGSSIEATVMEGTNLFTITVRDSSPQTAYDVMTSVIENYPVVAEYIIGGTTLTVVDESGVPTTPANSGNMRQAAAVGFLAGAVISALFLVVYLAGRKTIRSGEDMNAIASTKFLGNVPETRIKKRSSAKDQAMTITNSKVPPAFKEGIRLVRSRTEAELQGKECPALLVTSAVPEEGKTTVAVNLALALAQKKYRVVLIDGDLRNPSVLQALNLPKKKNGIVQVLRGQANLEDVLMEYRETGLKLLPGSGKISNPASLIRSEEMKNLMQTLKEQSDFLIIDTPPSSVLSDAAMYEALVDGAVMVVRQDFASAQQVQRGMETLADADIPVIGYVLNYMEEGAMGYGYSSYGKYGYGKYGYRRYGYGYGKYGYSRYGYGRHAEDEDDEDRSGSRERKSSSGKAAEKSVSAKQGESAE</sequence>
<dbReference type="GO" id="GO:0005524">
    <property type="term" value="F:ATP binding"/>
    <property type="evidence" value="ECO:0007669"/>
    <property type="project" value="UniProtKB-KW"/>
</dbReference>
<gene>
    <name evidence="12" type="ORF">H9734_04980</name>
</gene>
<keyword evidence="5" id="KW-0418">Kinase</keyword>
<dbReference type="GO" id="GO:0004715">
    <property type="term" value="F:non-membrane spanning protein tyrosine kinase activity"/>
    <property type="evidence" value="ECO:0007669"/>
    <property type="project" value="UniProtKB-EC"/>
</dbReference>
<feature type="domain" description="AAA" evidence="11">
    <location>
        <begin position="288"/>
        <end position="418"/>
    </location>
</feature>
<evidence type="ECO:0000313" key="12">
    <source>
        <dbReference type="EMBL" id="HIX76936.1"/>
    </source>
</evidence>
<dbReference type="InterPro" id="IPR005702">
    <property type="entry name" value="Wzc-like_C"/>
</dbReference>
<evidence type="ECO:0000259" key="11">
    <source>
        <dbReference type="Pfam" id="PF13614"/>
    </source>
</evidence>
<keyword evidence="10" id="KW-1133">Transmembrane helix</keyword>
<dbReference type="SUPFAM" id="SSF52540">
    <property type="entry name" value="P-loop containing nucleoside triphosphate hydrolases"/>
    <property type="match status" value="1"/>
</dbReference>
<evidence type="ECO:0000256" key="1">
    <source>
        <dbReference type="ARBA" id="ARBA00007316"/>
    </source>
</evidence>
<dbReference type="AlphaFoldDB" id="A0A9D1XD64"/>
<evidence type="ECO:0000256" key="3">
    <source>
        <dbReference type="ARBA" id="ARBA00022679"/>
    </source>
</evidence>
<evidence type="ECO:0000256" key="7">
    <source>
        <dbReference type="ARBA" id="ARBA00023137"/>
    </source>
</evidence>
<protein>
    <recommendedName>
        <fullName evidence="2">non-specific protein-tyrosine kinase</fullName>
        <ecNumber evidence="2">2.7.10.2</ecNumber>
    </recommendedName>
</protein>
<feature type="transmembrane region" description="Helical" evidence="10">
    <location>
        <begin position="184"/>
        <end position="206"/>
    </location>
</feature>
<dbReference type="InterPro" id="IPR025669">
    <property type="entry name" value="AAA_dom"/>
</dbReference>
<dbReference type="EMBL" id="DXEK01000082">
    <property type="protein sequence ID" value="HIX76936.1"/>
    <property type="molecule type" value="Genomic_DNA"/>
</dbReference>
<dbReference type="PANTHER" id="PTHR32309:SF13">
    <property type="entry name" value="FERRIC ENTEROBACTIN TRANSPORT PROTEIN FEPE"/>
    <property type="match status" value="1"/>
</dbReference>
<keyword evidence="10" id="KW-0812">Transmembrane</keyword>
<dbReference type="Pfam" id="PF13614">
    <property type="entry name" value="AAA_31"/>
    <property type="match status" value="1"/>
</dbReference>
<dbReference type="Proteomes" id="UP000886890">
    <property type="component" value="Unassembled WGS sequence"/>
</dbReference>
<keyword evidence="6" id="KW-0067">ATP-binding</keyword>
<proteinExistence type="inferred from homology"/>
<dbReference type="CDD" id="cd05387">
    <property type="entry name" value="BY-kinase"/>
    <property type="match status" value="1"/>
</dbReference>
<evidence type="ECO:0000256" key="9">
    <source>
        <dbReference type="SAM" id="MobiDB-lite"/>
    </source>
</evidence>
<evidence type="ECO:0000256" key="5">
    <source>
        <dbReference type="ARBA" id="ARBA00022777"/>
    </source>
</evidence>
<reference evidence="12" key="1">
    <citation type="journal article" date="2021" name="PeerJ">
        <title>Extensive microbial diversity within the chicken gut microbiome revealed by metagenomics and culture.</title>
        <authorList>
            <person name="Gilroy R."/>
            <person name="Ravi A."/>
            <person name="Getino M."/>
            <person name="Pursley I."/>
            <person name="Horton D.L."/>
            <person name="Alikhan N.F."/>
            <person name="Baker D."/>
            <person name="Gharbi K."/>
            <person name="Hall N."/>
            <person name="Watson M."/>
            <person name="Adriaenssens E.M."/>
            <person name="Foster-Nyarko E."/>
            <person name="Jarju S."/>
            <person name="Secka A."/>
            <person name="Antonio M."/>
            <person name="Oren A."/>
            <person name="Chaudhuri R.R."/>
            <person name="La Ragione R."/>
            <person name="Hildebrand F."/>
            <person name="Pallen M.J."/>
        </authorList>
    </citation>
    <scope>NUCLEOTIDE SEQUENCE</scope>
    <source>
        <strain evidence="12">CHK183-1962</strain>
    </source>
</reference>